<dbReference type="InterPro" id="IPR006143">
    <property type="entry name" value="RND_pump_MFP"/>
</dbReference>
<dbReference type="InterPro" id="IPR058792">
    <property type="entry name" value="Beta-barrel_RND_2"/>
</dbReference>
<dbReference type="Proteomes" id="UP001165366">
    <property type="component" value="Unassembled WGS sequence"/>
</dbReference>
<feature type="signal peptide" evidence="2">
    <location>
        <begin position="1"/>
        <end position="19"/>
    </location>
</feature>
<accession>A0ABS9KBJ9</accession>
<proteinExistence type="inferred from homology"/>
<evidence type="ECO:0000313" key="5">
    <source>
        <dbReference type="EMBL" id="MCG2588235.1"/>
    </source>
</evidence>
<name>A0ABS9KBJ9_9BACT</name>
<keyword evidence="6" id="KW-1185">Reference proteome</keyword>
<evidence type="ECO:0000256" key="2">
    <source>
        <dbReference type="SAM" id="SignalP"/>
    </source>
</evidence>
<dbReference type="EMBL" id="JAKLWS010000006">
    <property type="protein sequence ID" value="MCG2588235.1"/>
    <property type="molecule type" value="Genomic_DNA"/>
</dbReference>
<feature type="chain" id="PRO_5045837915" evidence="2">
    <location>
        <begin position="20"/>
        <end position="366"/>
    </location>
</feature>
<reference evidence="5" key="2">
    <citation type="submission" date="2024-05" db="EMBL/GenBank/DDBJ databases">
        <title>Rhodohalobacter halophilus gen. nov., sp. nov., a moderately halophilic member of the family Balneolaceae.</title>
        <authorList>
            <person name="Xia J."/>
        </authorList>
    </citation>
    <scope>NUCLEOTIDE SEQUENCE</scope>
    <source>
        <strain evidence="5">WB101</strain>
    </source>
</reference>
<evidence type="ECO:0000259" key="4">
    <source>
        <dbReference type="Pfam" id="PF25954"/>
    </source>
</evidence>
<dbReference type="InterPro" id="IPR058625">
    <property type="entry name" value="MdtA-like_BSH"/>
</dbReference>
<evidence type="ECO:0000259" key="3">
    <source>
        <dbReference type="Pfam" id="PF25917"/>
    </source>
</evidence>
<feature type="domain" description="CusB-like beta-barrel" evidence="4">
    <location>
        <begin position="203"/>
        <end position="273"/>
    </location>
</feature>
<dbReference type="Gene3D" id="2.40.420.20">
    <property type="match status" value="1"/>
</dbReference>
<dbReference type="Gene3D" id="2.40.30.170">
    <property type="match status" value="1"/>
</dbReference>
<dbReference type="RefSeq" id="WP_237853078.1">
    <property type="nucleotide sequence ID" value="NZ_JAKLWS010000006.1"/>
</dbReference>
<reference evidence="5" key="1">
    <citation type="submission" date="2022-01" db="EMBL/GenBank/DDBJ databases">
        <authorList>
            <person name="Wang Y."/>
        </authorList>
    </citation>
    <scope>NUCLEOTIDE SEQUENCE</scope>
    <source>
        <strain evidence="5">WB101</strain>
    </source>
</reference>
<dbReference type="PROSITE" id="PS51257">
    <property type="entry name" value="PROKAR_LIPOPROTEIN"/>
    <property type="match status" value="1"/>
</dbReference>
<sequence>MLKKLIATAILTTILILTACSGGDDQDRPEPPEEVDIRPEVIFLLADDQPLRVYIESQGIVEPIHQMTIRPRISGFITQSLLDDGTRVFEGDTILAFDDQEWVYQLQEAQNEFETAQIEYNIEKRQRQNNGNSNPDNDNMLRISTGLADAELALERARLDFSYTTIKAPFSGELSVQDRITSGAYIAAGSELGTLIDDTTVLIRFDVLEAELSRLETGMAVELTTPSGIQKTGIVKALSPVVDSESKTGQVIVEVENRERTLRPGMTVEGRIQIESHNGDARIPRAAILERDGGRTLVFKLNGNTVEWIYVEPEFETSEWAIVNHEEISPGDTLAVDRHFALSHLQQVRPRMAGQIVQEGVEEAEE</sequence>
<keyword evidence="2" id="KW-0732">Signal</keyword>
<dbReference type="Gene3D" id="1.10.287.470">
    <property type="entry name" value="Helix hairpin bin"/>
    <property type="match status" value="1"/>
</dbReference>
<evidence type="ECO:0000256" key="1">
    <source>
        <dbReference type="ARBA" id="ARBA00009477"/>
    </source>
</evidence>
<comment type="similarity">
    <text evidence="1">Belongs to the membrane fusion protein (MFP) (TC 8.A.1) family.</text>
</comment>
<protein>
    <submittedName>
        <fullName evidence="5">Efflux RND transporter periplasmic adaptor subunit</fullName>
    </submittedName>
</protein>
<feature type="domain" description="Multidrug resistance protein MdtA-like barrel-sandwich hybrid" evidence="3">
    <location>
        <begin position="66"/>
        <end position="195"/>
    </location>
</feature>
<dbReference type="PANTHER" id="PTHR30469">
    <property type="entry name" value="MULTIDRUG RESISTANCE PROTEIN MDTA"/>
    <property type="match status" value="1"/>
</dbReference>
<gene>
    <name evidence="5" type="ORF">L6773_06630</name>
</gene>
<dbReference type="Pfam" id="PF25954">
    <property type="entry name" value="Beta-barrel_RND_2"/>
    <property type="match status" value="1"/>
</dbReference>
<dbReference type="Gene3D" id="2.40.50.100">
    <property type="match status" value="1"/>
</dbReference>
<dbReference type="PANTHER" id="PTHR30469:SF15">
    <property type="entry name" value="HLYD FAMILY OF SECRETION PROTEINS"/>
    <property type="match status" value="1"/>
</dbReference>
<organism evidence="5 6">
    <name type="scientific">Rhodohalobacter sulfatireducens</name>
    <dbReference type="NCBI Taxonomy" id="2911366"/>
    <lineage>
        <taxon>Bacteria</taxon>
        <taxon>Pseudomonadati</taxon>
        <taxon>Balneolota</taxon>
        <taxon>Balneolia</taxon>
        <taxon>Balneolales</taxon>
        <taxon>Balneolaceae</taxon>
        <taxon>Rhodohalobacter</taxon>
    </lineage>
</organism>
<comment type="caution">
    <text evidence="5">The sequence shown here is derived from an EMBL/GenBank/DDBJ whole genome shotgun (WGS) entry which is preliminary data.</text>
</comment>
<evidence type="ECO:0000313" key="6">
    <source>
        <dbReference type="Proteomes" id="UP001165366"/>
    </source>
</evidence>
<dbReference type="SUPFAM" id="SSF111369">
    <property type="entry name" value="HlyD-like secretion proteins"/>
    <property type="match status" value="1"/>
</dbReference>
<dbReference type="NCBIfam" id="TIGR01730">
    <property type="entry name" value="RND_mfp"/>
    <property type="match status" value="1"/>
</dbReference>
<dbReference type="Pfam" id="PF25917">
    <property type="entry name" value="BSH_RND"/>
    <property type="match status" value="1"/>
</dbReference>